<sequence length="211" mass="23746">EDIVLCVDVDLEMDSELKKGHALTRMDAIKQALLMFVHSKLLMSADHAFSIATIGQGASWHSHQYLRDFDAISTSIRSLGSQGSYTKCDLSSLFQLILPDARASKKRSRAFRVILVYCRSNTVPKFNIHIPDPSLVVFDALYLHDKPNPSNCPQQVYDALVEILERVHAHSYIFESGGGLTRVLFRHICQLLAHPQQRCLQDDSLPVDLSK</sequence>
<organism evidence="17">
    <name type="scientific">Selaginella moellendorffii</name>
    <name type="common">Spikemoss</name>
    <dbReference type="NCBI Taxonomy" id="88036"/>
    <lineage>
        <taxon>Eukaryota</taxon>
        <taxon>Viridiplantae</taxon>
        <taxon>Streptophyta</taxon>
        <taxon>Embryophyta</taxon>
        <taxon>Tracheophyta</taxon>
        <taxon>Lycopodiopsida</taxon>
        <taxon>Selaginellales</taxon>
        <taxon>Selaginellaceae</taxon>
        <taxon>Selaginella</taxon>
    </lineage>
</organism>
<accession>D8QN90</accession>
<dbReference type="GO" id="GO:0006281">
    <property type="term" value="P:DNA repair"/>
    <property type="evidence" value="ECO:0007669"/>
    <property type="project" value="UniProtKB-KW"/>
</dbReference>
<dbReference type="GO" id="GO:0051301">
    <property type="term" value="P:cell division"/>
    <property type="evidence" value="ECO:0007669"/>
    <property type="project" value="UniProtKB-KW"/>
</dbReference>
<evidence type="ECO:0000313" key="17">
    <source>
        <dbReference type="Proteomes" id="UP000001514"/>
    </source>
</evidence>
<dbReference type="InParanoid" id="D8QN90"/>
<keyword evidence="5" id="KW-0963">Cytoplasm</keyword>
<keyword evidence="7" id="KW-0227">DNA damage</keyword>
<dbReference type="InterPro" id="IPR036465">
    <property type="entry name" value="vWFA_dom_sf"/>
</dbReference>
<dbReference type="Proteomes" id="UP000001514">
    <property type="component" value="Unassembled WGS sequence"/>
</dbReference>
<dbReference type="STRING" id="88036.D8QN90"/>
<dbReference type="PANTHER" id="PTHR15660">
    <property type="entry name" value="BRISC AND BRCA1-A COMPLEX MEMBER 1"/>
    <property type="match status" value="1"/>
</dbReference>
<evidence type="ECO:0000256" key="6">
    <source>
        <dbReference type="ARBA" id="ARBA00022618"/>
    </source>
</evidence>
<dbReference type="FunCoup" id="D8QN90">
    <property type="interactions" value="601"/>
</dbReference>
<keyword evidence="6" id="KW-0132">Cell division</keyword>
<dbReference type="AlphaFoldDB" id="D8QN90"/>
<evidence type="ECO:0000256" key="3">
    <source>
        <dbReference type="ARBA" id="ARBA00010809"/>
    </source>
</evidence>
<evidence type="ECO:0000256" key="7">
    <source>
        <dbReference type="ARBA" id="ARBA00022763"/>
    </source>
</evidence>
<keyword evidence="10" id="KW-0156">Chromatin regulator</keyword>
<evidence type="ECO:0000256" key="12">
    <source>
        <dbReference type="ARBA" id="ARBA00023242"/>
    </source>
</evidence>
<dbReference type="PANTHER" id="PTHR15660:SF1">
    <property type="entry name" value="BRISC AND BRCA1-A COMPLEX MEMBER 1"/>
    <property type="match status" value="1"/>
</dbReference>
<dbReference type="GO" id="GO:0005737">
    <property type="term" value="C:cytoplasm"/>
    <property type="evidence" value="ECO:0007669"/>
    <property type="project" value="UniProtKB-SubCell"/>
</dbReference>
<dbReference type="eggNOG" id="ENOG502QS5S">
    <property type="taxonomic scope" value="Eukaryota"/>
</dbReference>
<gene>
    <name evidence="16" type="ORF">SELMODRAFT_71450</name>
</gene>
<dbReference type="EMBL" id="GL377565">
    <property type="protein sequence ID" value="EFJ38717.1"/>
    <property type="molecule type" value="Genomic_DNA"/>
</dbReference>
<dbReference type="GO" id="GO:0070552">
    <property type="term" value="C:BRISC complex"/>
    <property type="evidence" value="ECO:0007669"/>
    <property type="project" value="InterPro"/>
</dbReference>
<evidence type="ECO:0000256" key="13">
    <source>
        <dbReference type="ARBA" id="ARBA00023306"/>
    </source>
</evidence>
<dbReference type="Gramene" id="EFJ38717">
    <property type="protein sequence ID" value="EFJ38717"/>
    <property type="gene ID" value="SELMODRAFT_71450"/>
</dbReference>
<dbReference type="OrthoDB" id="547311at2759"/>
<protein>
    <recommendedName>
        <fullName evidence="4">BRISC and BRCA1-A complex member 1</fullName>
    </recommendedName>
    <alternativeName>
        <fullName evidence="14">Mediator of RAP80 interactions and targeting subunit of 40 kDa</fullName>
    </alternativeName>
    <alternativeName>
        <fullName evidence="15">New component of the BRCA1-A complex</fullName>
    </alternativeName>
</protein>
<evidence type="ECO:0000256" key="15">
    <source>
        <dbReference type="ARBA" id="ARBA00031038"/>
    </source>
</evidence>
<evidence type="ECO:0000256" key="5">
    <source>
        <dbReference type="ARBA" id="ARBA00022490"/>
    </source>
</evidence>
<evidence type="ECO:0000256" key="4">
    <source>
        <dbReference type="ARBA" id="ARBA00019437"/>
    </source>
</evidence>
<dbReference type="CDD" id="cd21502">
    <property type="entry name" value="vWA_BABAM1"/>
    <property type="match status" value="1"/>
</dbReference>
<keyword evidence="11" id="KW-0234">DNA repair</keyword>
<keyword evidence="17" id="KW-1185">Reference proteome</keyword>
<keyword evidence="8" id="KW-0498">Mitosis</keyword>
<dbReference type="InterPro" id="IPR026126">
    <property type="entry name" value="BABAM1"/>
</dbReference>
<keyword evidence="12" id="KW-0539">Nucleus</keyword>
<evidence type="ECO:0000256" key="9">
    <source>
        <dbReference type="ARBA" id="ARBA00022786"/>
    </source>
</evidence>
<evidence type="ECO:0000256" key="2">
    <source>
        <dbReference type="ARBA" id="ARBA00004496"/>
    </source>
</evidence>
<dbReference type="OMA" id="NYPQEVY"/>
<evidence type="ECO:0000256" key="8">
    <source>
        <dbReference type="ARBA" id="ARBA00022776"/>
    </source>
</evidence>
<dbReference type="GO" id="GO:0006325">
    <property type="term" value="P:chromatin organization"/>
    <property type="evidence" value="ECO:0007669"/>
    <property type="project" value="UniProtKB-KW"/>
</dbReference>
<feature type="non-terminal residue" evidence="16">
    <location>
        <position position="211"/>
    </location>
</feature>
<dbReference type="KEGG" id="smo:SELMODRAFT_71450"/>
<keyword evidence="13" id="KW-0131">Cell cycle</keyword>
<evidence type="ECO:0000256" key="1">
    <source>
        <dbReference type="ARBA" id="ARBA00004123"/>
    </source>
</evidence>
<dbReference type="HOGENOM" id="CLU_085200_0_0_1"/>
<comment type="similarity">
    <text evidence="3">Belongs to the BABAM1 family.</text>
</comment>
<name>D8QN90_SELML</name>
<dbReference type="SUPFAM" id="SSF53300">
    <property type="entry name" value="vWA-like"/>
    <property type="match status" value="1"/>
</dbReference>
<keyword evidence="9" id="KW-0833">Ubl conjugation pathway</keyword>
<proteinExistence type="inferred from homology"/>
<evidence type="ECO:0000313" key="16">
    <source>
        <dbReference type="EMBL" id="EFJ38717.1"/>
    </source>
</evidence>
<dbReference type="GO" id="GO:0045739">
    <property type="term" value="P:positive regulation of DNA repair"/>
    <property type="evidence" value="ECO:0007669"/>
    <property type="project" value="InterPro"/>
</dbReference>
<evidence type="ECO:0000256" key="10">
    <source>
        <dbReference type="ARBA" id="ARBA00022853"/>
    </source>
</evidence>
<comment type="subcellular location">
    <subcellularLocation>
        <location evidence="2">Cytoplasm</location>
    </subcellularLocation>
    <subcellularLocation>
        <location evidence="1">Nucleus</location>
    </subcellularLocation>
</comment>
<feature type="non-terminal residue" evidence="16">
    <location>
        <position position="1"/>
    </location>
</feature>
<reference evidence="16 17" key="1">
    <citation type="journal article" date="2011" name="Science">
        <title>The Selaginella genome identifies genetic changes associated with the evolution of vascular plants.</title>
        <authorList>
            <person name="Banks J.A."/>
            <person name="Nishiyama T."/>
            <person name="Hasebe M."/>
            <person name="Bowman J.L."/>
            <person name="Gribskov M."/>
            <person name="dePamphilis C."/>
            <person name="Albert V.A."/>
            <person name="Aono N."/>
            <person name="Aoyama T."/>
            <person name="Ambrose B.A."/>
            <person name="Ashton N.W."/>
            <person name="Axtell M.J."/>
            <person name="Barker E."/>
            <person name="Barker M.S."/>
            <person name="Bennetzen J.L."/>
            <person name="Bonawitz N.D."/>
            <person name="Chapple C."/>
            <person name="Cheng C."/>
            <person name="Correa L.G."/>
            <person name="Dacre M."/>
            <person name="DeBarry J."/>
            <person name="Dreyer I."/>
            <person name="Elias M."/>
            <person name="Engstrom E.M."/>
            <person name="Estelle M."/>
            <person name="Feng L."/>
            <person name="Finet C."/>
            <person name="Floyd S.K."/>
            <person name="Frommer W.B."/>
            <person name="Fujita T."/>
            <person name="Gramzow L."/>
            <person name="Gutensohn M."/>
            <person name="Harholt J."/>
            <person name="Hattori M."/>
            <person name="Heyl A."/>
            <person name="Hirai T."/>
            <person name="Hiwatashi Y."/>
            <person name="Ishikawa M."/>
            <person name="Iwata M."/>
            <person name="Karol K.G."/>
            <person name="Koehler B."/>
            <person name="Kolukisaoglu U."/>
            <person name="Kubo M."/>
            <person name="Kurata T."/>
            <person name="Lalonde S."/>
            <person name="Li K."/>
            <person name="Li Y."/>
            <person name="Litt A."/>
            <person name="Lyons E."/>
            <person name="Manning G."/>
            <person name="Maruyama T."/>
            <person name="Michael T.P."/>
            <person name="Mikami K."/>
            <person name="Miyazaki S."/>
            <person name="Morinaga S."/>
            <person name="Murata T."/>
            <person name="Mueller-Roeber B."/>
            <person name="Nelson D.R."/>
            <person name="Obara M."/>
            <person name="Oguri Y."/>
            <person name="Olmstead R.G."/>
            <person name="Onodera N."/>
            <person name="Petersen B.L."/>
            <person name="Pils B."/>
            <person name="Prigge M."/>
            <person name="Rensing S.A."/>
            <person name="Riano-Pachon D.M."/>
            <person name="Roberts A.W."/>
            <person name="Sato Y."/>
            <person name="Scheller H.V."/>
            <person name="Schulz B."/>
            <person name="Schulz C."/>
            <person name="Shakirov E.V."/>
            <person name="Shibagaki N."/>
            <person name="Shinohara N."/>
            <person name="Shippen D.E."/>
            <person name="Soerensen I."/>
            <person name="Sotooka R."/>
            <person name="Sugimoto N."/>
            <person name="Sugita M."/>
            <person name="Sumikawa N."/>
            <person name="Tanurdzic M."/>
            <person name="Theissen G."/>
            <person name="Ulvskov P."/>
            <person name="Wakazuki S."/>
            <person name="Weng J.K."/>
            <person name="Willats W.W."/>
            <person name="Wipf D."/>
            <person name="Wolf P.G."/>
            <person name="Yang L."/>
            <person name="Zimmer A.D."/>
            <person name="Zhu Q."/>
            <person name="Mitros T."/>
            <person name="Hellsten U."/>
            <person name="Loque D."/>
            <person name="Otillar R."/>
            <person name="Salamov A."/>
            <person name="Schmutz J."/>
            <person name="Shapiro H."/>
            <person name="Lindquist E."/>
            <person name="Lucas S."/>
            <person name="Rokhsar D."/>
            <person name="Grigoriev I.V."/>
        </authorList>
    </citation>
    <scope>NUCLEOTIDE SEQUENCE [LARGE SCALE GENOMIC DNA]</scope>
</reference>
<evidence type="ECO:0000256" key="11">
    <source>
        <dbReference type="ARBA" id="ARBA00023204"/>
    </source>
</evidence>
<evidence type="ECO:0000256" key="14">
    <source>
        <dbReference type="ARBA" id="ARBA00030984"/>
    </source>
</evidence>